<dbReference type="Proteomes" id="UP000436088">
    <property type="component" value="Unassembled WGS sequence"/>
</dbReference>
<accession>A0A6A2Y619</accession>
<keyword evidence="1" id="KW-0812">Transmembrane</keyword>
<dbReference type="GO" id="GO:0005737">
    <property type="term" value="C:cytoplasm"/>
    <property type="evidence" value="ECO:0007669"/>
    <property type="project" value="TreeGrafter"/>
</dbReference>
<dbReference type="InterPro" id="IPR044534">
    <property type="entry name" value="TTL1-4"/>
</dbReference>
<dbReference type="Gene3D" id="1.25.40.10">
    <property type="entry name" value="Tetratricopeptide repeat domain"/>
    <property type="match status" value="1"/>
</dbReference>
<dbReference type="InterPro" id="IPR011990">
    <property type="entry name" value="TPR-like_helical_dom_sf"/>
</dbReference>
<protein>
    <submittedName>
        <fullName evidence="2">Tetratricopeptide repeat-containing protein, putative isoform 2</fullName>
    </submittedName>
</protein>
<evidence type="ECO:0000256" key="1">
    <source>
        <dbReference type="SAM" id="Phobius"/>
    </source>
</evidence>
<gene>
    <name evidence="2" type="ORF">F3Y22_tig00111394pilonHSYRG00017</name>
</gene>
<dbReference type="SMART" id="SM00028">
    <property type="entry name" value="TPR"/>
    <property type="match status" value="2"/>
</dbReference>
<evidence type="ECO:0000313" key="3">
    <source>
        <dbReference type="Proteomes" id="UP000436088"/>
    </source>
</evidence>
<dbReference type="EMBL" id="VEPZ02001329">
    <property type="protein sequence ID" value="KAE8679790.1"/>
    <property type="molecule type" value="Genomic_DNA"/>
</dbReference>
<keyword evidence="1" id="KW-0472">Membrane</keyword>
<dbReference type="InterPro" id="IPR019734">
    <property type="entry name" value="TPR_rpt"/>
</dbReference>
<dbReference type="Pfam" id="PF13431">
    <property type="entry name" value="TPR_17"/>
    <property type="match status" value="1"/>
</dbReference>
<evidence type="ECO:0000313" key="2">
    <source>
        <dbReference type="EMBL" id="KAE8679790.1"/>
    </source>
</evidence>
<dbReference type="PANTHER" id="PTHR46050">
    <property type="entry name" value="TPR REPEAT-CONTAINING THIOREDOXIN"/>
    <property type="match status" value="1"/>
</dbReference>
<dbReference type="SUPFAM" id="SSF48452">
    <property type="entry name" value="TPR-like"/>
    <property type="match status" value="1"/>
</dbReference>
<keyword evidence="3" id="KW-1185">Reference proteome</keyword>
<reference evidence="2" key="1">
    <citation type="submission" date="2019-09" db="EMBL/GenBank/DDBJ databases">
        <title>Draft genome information of white flower Hibiscus syriacus.</title>
        <authorList>
            <person name="Kim Y.-M."/>
        </authorList>
    </citation>
    <scope>NUCLEOTIDE SEQUENCE [LARGE SCALE GENOMIC DNA]</scope>
    <source>
        <strain evidence="2">YM2019G1</strain>
    </source>
</reference>
<feature type="transmembrane region" description="Helical" evidence="1">
    <location>
        <begin position="136"/>
        <end position="156"/>
    </location>
</feature>
<dbReference type="AlphaFoldDB" id="A0A6A2Y619"/>
<name>A0A6A2Y619_HIBSY</name>
<dbReference type="PANTHER" id="PTHR46050:SF18">
    <property type="entry name" value="TETRATRICOPEPTIDE REPEAT (TPR)-LIKE SUPERFAMILY PROTEIN"/>
    <property type="match status" value="1"/>
</dbReference>
<keyword evidence="1" id="KW-1133">Transmembrane helix</keyword>
<comment type="caution">
    <text evidence="2">The sequence shown here is derived from an EMBL/GenBank/DDBJ whole genome shotgun (WGS) entry which is preliminary data.</text>
</comment>
<proteinExistence type="predicted"/>
<organism evidence="2 3">
    <name type="scientific">Hibiscus syriacus</name>
    <name type="common">Rose of Sharon</name>
    <dbReference type="NCBI Taxonomy" id="106335"/>
    <lineage>
        <taxon>Eukaryota</taxon>
        <taxon>Viridiplantae</taxon>
        <taxon>Streptophyta</taxon>
        <taxon>Embryophyta</taxon>
        <taxon>Tracheophyta</taxon>
        <taxon>Spermatophyta</taxon>
        <taxon>Magnoliopsida</taxon>
        <taxon>eudicotyledons</taxon>
        <taxon>Gunneridae</taxon>
        <taxon>Pentapetalae</taxon>
        <taxon>rosids</taxon>
        <taxon>malvids</taxon>
        <taxon>Malvales</taxon>
        <taxon>Malvaceae</taxon>
        <taxon>Malvoideae</taxon>
        <taxon>Hibiscus</taxon>
    </lineage>
</organism>
<sequence length="200" mass="22720">MGNEAYKKGRPCYGSQCKEAIQNDPTYCRAHHRLATIYLRLGEAKQALDHCKNACQHANSDDNVIAQPLYQCLKRCIDARKSNEYSLLQRQSMPLELILHPKFFFFFTVYALQTEAFRKLHRHQEAYTSHSKGPNFAIESCINFFGMAVSAYLLMIKALVYMVSGRLDEAVSAAQHVSRHDPSNKEISLVVKQTRTASSA</sequence>